<sequence length="346" mass="36845">MGICWPHGATTVAAITTEPLSLSLLFALPALLPALRTLELWDFALGRGILGPPPCPQPYSTPFTLQKLTLMTMKSTFDNTAVLAAVSAFAHIDTLVLRCGCSAALAPAPADCPRRFARTAVRRLEARYPAGLAHLTDQLAPDTLHHLKLAEYSAGSAEALLRGAPALISLAYCVADAPPPPPPAAHLAALEISCPVSIESAPDVEPYVEAPAWPVLQAHLAALAVPRLRALTVALLPCSPIWEGAPPEGALARVLAECLWAQNWAGFAGLRGRCPELRTVRVAVVQDWGWLPGGCTAVPEELLGCVGRVVREVAEERLGDVRDILEVVVEERVGERVVLHDLDSLE</sequence>
<dbReference type="Proteomes" id="UP000703269">
    <property type="component" value="Unassembled WGS sequence"/>
</dbReference>
<proteinExistence type="predicted"/>
<organism evidence="1 2">
    <name type="scientific">Phanerochaete sordida</name>
    <dbReference type="NCBI Taxonomy" id="48140"/>
    <lineage>
        <taxon>Eukaryota</taxon>
        <taxon>Fungi</taxon>
        <taxon>Dikarya</taxon>
        <taxon>Basidiomycota</taxon>
        <taxon>Agaricomycotina</taxon>
        <taxon>Agaricomycetes</taxon>
        <taxon>Polyporales</taxon>
        <taxon>Phanerochaetaceae</taxon>
        <taxon>Phanerochaete</taxon>
    </lineage>
</organism>
<evidence type="ECO:0000313" key="1">
    <source>
        <dbReference type="EMBL" id="GJE96756.1"/>
    </source>
</evidence>
<protein>
    <submittedName>
        <fullName evidence="1">Uncharacterized protein</fullName>
    </submittedName>
</protein>
<name>A0A9P3GKP7_9APHY</name>
<dbReference type="AlphaFoldDB" id="A0A9P3GKP7"/>
<gene>
    <name evidence="1" type="ORF">PsYK624_129620</name>
</gene>
<reference evidence="1 2" key="1">
    <citation type="submission" date="2021-08" db="EMBL/GenBank/DDBJ databases">
        <title>Draft Genome Sequence of Phanerochaete sordida strain YK-624.</title>
        <authorList>
            <person name="Mori T."/>
            <person name="Dohra H."/>
            <person name="Suzuki T."/>
            <person name="Kawagishi H."/>
            <person name="Hirai H."/>
        </authorList>
    </citation>
    <scope>NUCLEOTIDE SEQUENCE [LARGE SCALE GENOMIC DNA]</scope>
    <source>
        <strain evidence="1 2">YK-624</strain>
    </source>
</reference>
<dbReference type="EMBL" id="BPQB01000063">
    <property type="protein sequence ID" value="GJE96756.1"/>
    <property type="molecule type" value="Genomic_DNA"/>
</dbReference>
<accession>A0A9P3GKP7</accession>
<comment type="caution">
    <text evidence="1">The sequence shown here is derived from an EMBL/GenBank/DDBJ whole genome shotgun (WGS) entry which is preliminary data.</text>
</comment>
<evidence type="ECO:0000313" key="2">
    <source>
        <dbReference type="Proteomes" id="UP000703269"/>
    </source>
</evidence>
<keyword evidence="2" id="KW-1185">Reference proteome</keyword>